<reference evidence="1 2" key="1">
    <citation type="submission" date="2014-04" db="EMBL/GenBank/DDBJ databases">
        <authorList>
            <consortium name="DOE Joint Genome Institute"/>
            <person name="Kuo A."/>
            <person name="Kohler A."/>
            <person name="Costa M.D."/>
            <person name="Nagy L.G."/>
            <person name="Floudas D."/>
            <person name="Copeland A."/>
            <person name="Barry K.W."/>
            <person name="Cichocki N."/>
            <person name="Veneault-Fourrey C."/>
            <person name="LaButti K."/>
            <person name="Lindquist E.A."/>
            <person name="Lipzen A."/>
            <person name="Lundell T."/>
            <person name="Morin E."/>
            <person name="Murat C."/>
            <person name="Sun H."/>
            <person name="Tunlid A."/>
            <person name="Henrissat B."/>
            <person name="Grigoriev I.V."/>
            <person name="Hibbett D.S."/>
            <person name="Martin F."/>
            <person name="Nordberg H.P."/>
            <person name="Cantor M.N."/>
            <person name="Hua S.X."/>
        </authorList>
    </citation>
    <scope>NUCLEOTIDE SEQUENCE [LARGE SCALE GENOMIC DNA]</scope>
    <source>
        <strain evidence="1 2">Marx 270</strain>
    </source>
</reference>
<dbReference type="AlphaFoldDB" id="A0A0C3NU29"/>
<dbReference type="GO" id="GO:0016740">
    <property type="term" value="F:transferase activity"/>
    <property type="evidence" value="ECO:0007669"/>
    <property type="project" value="InterPro"/>
</dbReference>
<dbReference type="Gene3D" id="3.40.366.10">
    <property type="entry name" value="Malonyl-Coenzyme A Acyl Carrier Protein, domain 2"/>
    <property type="match status" value="1"/>
</dbReference>
<keyword evidence="2" id="KW-1185">Reference proteome</keyword>
<dbReference type="STRING" id="870435.A0A0C3NU29"/>
<reference evidence="2" key="2">
    <citation type="submission" date="2015-01" db="EMBL/GenBank/DDBJ databases">
        <title>Evolutionary Origins and Diversification of the Mycorrhizal Mutualists.</title>
        <authorList>
            <consortium name="DOE Joint Genome Institute"/>
            <consortium name="Mycorrhizal Genomics Consortium"/>
            <person name="Kohler A."/>
            <person name="Kuo A."/>
            <person name="Nagy L.G."/>
            <person name="Floudas D."/>
            <person name="Copeland A."/>
            <person name="Barry K.W."/>
            <person name="Cichocki N."/>
            <person name="Veneault-Fourrey C."/>
            <person name="LaButti K."/>
            <person name="Lindquist E.A."/>
            <person name="Lipzen A."/>
            <person name="Lundell T."/>
            <person name="Morin E."/>
            <person name="Murat C."/>
            <person name="Riley R."/>
            <person name="Ohm R."/>
            <person name="Sun H."/>
            <person name="Tunlid A."/>
            <person name="Henrissat B."/>
            <person name="Grigoriev I.V."/>
            <person name="Hibbett D.S."/>
            <person name="Martin F."/>
        </authorList>
    </citation>
    <scope>NUCLEOTIDE SEQUENCE [LARGE SCALE GENOMIC DNA]</scope>
    <source>
        <strain evidence="2">Marx 270</strain>
    </source>
</reference>
<dbReference type="Proteomes" id="UP000054217">
    <property type="component" value="Unassembled WGS sequence"/>
</dbReference>
<sequence length="90" mass="9778">MPLCDSGQLRGYLAGMADHSQGVASAVVVSASSTRESFDTNTNKALHWLFDCVTPQRVARDIRSINGFDLSPLKIHIDATNKHLPPTSQL</sequence>
<organism evidence="1 2">
    <name type="scientific">Pisolithus tinctorius Marx 270</name>
    <dbReference type="NCBI Taxonomy" id="870435"/>
    <lineage>
        <taxon>Eukaryota</taxon>
        <taxon>Fungi</taxon>
        <taxon>Dikarya</taxon>
        <taxon>Basidiomycota</taxon>
        <taxon>Agaricomycotina</taxon>
        <taxon>Agaricomycetes</taxon>
        <taxon>Agaricomycetidae</taxon>
        <taxon>Boletales</taxon>
        <taxon>Sclerodermatineae</taxon>
        <taxon>Pisolithaceae</taxon>
        <taxon>Pisolithus</taxon>
    </lineage>
</organism>
<dbReference type="HOGENOM" id="CLU_2441778_0_0_1"/>
<proteinExistence type="predicted"/>
<name>A0A0C3NU29_PISTI</name>
<evidence type="ECO:0000313" key="1">
    <source>
        <dbReference type="EMBL" id="KIN98945.1"/>
    </source>
</evidence>
<dbReference type="InParanoid" id="A0A0C3NU29"/>
<dbReference type="InterPro" id="IPR001227">
    <property type="entry name" value="Ac_transferase_dom_sf"/>
</dbReference>
<accession>A0A0C3NU29</accession>
<protein>
    <submittedName>
        <fullName evidence="1">Uncharacterized protein</fullName>
    </submittedName>
</protein>
<dbReference type="EMBL" id="KN832010">
    <property type="protein sequence ID" value="KIN98945.1"/>
    <property type="molecule type" value="Genomic_DNA"/>
</dbReference>
<gene>
    <name evidence="1" type="ORF">M404DRAFT_30912</name>
</gene>
<evidence type="ECO:0000313" key="2">
    <source>
        <dbReference type="Proteomes" id="UP000054217"/>
    </source>
</evidence>